<protein>
    <recommendedName>
        <fullName evidence="5">DUF3741 domain-containing protein</fullName>
    </recommendedName>
</protein>
<evidence type="ECO:0000313" key="3">
    <source>
        <dbReference type="EnsemblPlants" id="Kaladp0026s0054.1.v1.1"/>
    </source>
</evidence>
<feature type="region of interest" description="Disordered" evidence="1">
    <location>
        <begin position="373"/>
        <end position="422"/>
    </location>
</feature>
<reference evidence="3" key="1">
    <citation type="submission" date="2021-01" db="UniProtKB">
        <authorList>
            <consortium name="EnsemblPlants"/>
        </authorList>
    </citation>
    <scope>IDENTIFICATION</scope>
</reference>
<name>A0A7N0T8R2_KALFE</name>
<feature type="chain" id="PRO_5029686441" description="DUF3741 domain-containing protein" evidence="2">
    <location>
        <begin position="21"/>
        <end position="437"/>
    </location>
</feature>
<dbReference type="PANTHER" id="PTHR31680:SF15">
    <property type="entry name" value="PROTEIN LONGIFOLIA 2"/>
    <property type="match status" value="1"/>
</dbReference>
<dbReference type="EnsemblPlants" id="Kaladp0026s0054.1.v1.1">
    <property type="protein sequence ID" value="Kaladp0026s0054.1.v1.1"/>
    <property type="gene ID" value="Kaladp0026s0054.v1.1"/>
</dbReference>
<sequence length="437" mass="48300">MRTFRLFCLLLPAIPRETQSINSIVNFWEETKITNNIPPLPVLLSVGRHSEKLLCHRQDLKTGRRMSAKLMYSLTDDKKGVKSQMGCMNGLFQLFDRHHFMGGRRIRLPPPGECQQTEVENASCKAKAHMKDTSKSMLQGDNLRHDPKDRHGISSDSISSSTCSSVFTSNKSAIQQTTSTTPSISQEAPSRTILHTQSAESPNLNQPSGIVKENGNREVPGLTVKTPAVKGIRCAVKLIDSPRPSAPSAPITPKFTGLDESFKKLRKFQDIRSGHSEGPLITRNEVHRFSCDGRVTHSQDTLKSALKLKEKPRLSLDSRASSARMFTPKSEAHCSPKRSEKDNLMSPKVEQEAESCKHTSIVAKLMGLENTSGFRFRGNSNESSEPSNADKNTPQILPFSFKDSTANYGNEPRTSAPGSMLISSQIKTLSVDSNSHK</sequence>
<evidence type="ECO:0000256" key="2">
    <source>
        <dbReference type="SAM" id="SignalP"/>
    </source>
</evidence>
<dbReference type="GO" id="GO:0051513">
    <property type="term" value="P:regulation of monopolar cell growth"/>
    <property type="evidence" value="ECO:0007669"/>
    <property type="project" value="InterPro"/>
</dbReference>
<feature type="region of interest" description="Disordered" evidence="1">
    <location>
        <begin position="127"/>
        <end position="161"/>
    </location>
</feature>
<feature type="compositionally biased region" description="Low complexity" evidence="1">
    <location>
        <begin position="173"/>
        <end position="186"/>
    </location>
</feature>
<evidence type="ECO:0008006" key="5">
    <source>
        <dbReference type="Google" id="ProtNLM"/>
    </source>
</evidence>
<evidence type="ECO:0000313" key="4">
    <source>
        <dbReference type="Proteomes" id="UP000594263"/>
    </source>
</evidence>
<proteinExistence type="predicted"/>
<feature type="region of interest" description="Disordered" evidence="1">
    <location>
        <begin position="173"/>
        <end position="218"/>
    </location>
</feature>
<feature type="compositionally biased region" description="Polar residues" evidence="1">
    <location>
        <begin position="373"/>
        <end position="395"/>
    </location>
</feature>
<feature type="region of interest" description="Disordered" evidence="1">
    <location>
        <begin position="317"/>
        <end position="348"/>
    </location>
</feature>
<feature type="compositionally biased region" description="Basic and acidic residues" evidence="1">
    <location>
        <begin position="142"/>
        <end position="153"/>
    </location>
</feature>
<evidence type="ECO:0000256" key="1">
    <source>
        <dbReference type="SAM" id="MobiDB-lite"/>
    </source>
</evidence>
<accession>A0A7N0T8R2</accession>
<dbReference type="PANTHER" id="PTHR31680">
    <property type="entry name" value="LONGIFOLIA PROTEIN"/>
    <property type="match status" value="1"/>
</dbReference>
<dbReference type="Proteomes" id="UP000594263">
    <property type="component" value="Unplaced"/>
</dbReference>
<dbReference type="Gramene" id="Kaladp0026s0054.1.v1.1">
    <property type="protein sequence ID" value="Kaladp0026s0054.1.v1.1"/>
    <property type="gene ID" value="Kaladp0026s0054.v1.1"/>
</dbReference>
<keyword evidence="4" id="KW-1185">Reference proteome</keyword>
<feature type="compositionally biased region" description="Polar residues" evidence="1">
    <location>
        <begin position="402"/>
        <end position="422"/>
    </location>
</feature>
<dbReference type="InterPro" id="IPR033334">
    <property type="entry name" value="LNG1/2"/>
</dbReference>
<dbReference type="AlphaFoldDB" id="A0A7N0T8R2"/>
<keyword evidence="2" id="KW-0732">Signal</keyword>
<feature type="compositionally biased region" description="Polar residues" evidence="1">
    <location>
        <begin position="187"/>
        <end position="208"/>
    </location>
</feature>
<feature type="signal peptide" evidence="2">
    <location>
        <begin position="1"/>
        <end position="20"/>
    </location>
</feature>
<organism evidence="3 4">
    <name type="scientific">Kalanchoe fedtschenkoi</name>
    <name type="common">Lavender scallops</name>
    <name type="synonym">South American air plant</name>
    <dbReference type="NCBI Taxonomy" id="63787"/>
    <lineage>
        <taxon>Eukaryota</taxon>
        <taxon>Viridiplantae</taxon>
        <taxon>Streptophyta</taxon>
        <taxon>Embryophyta</taxon>
        <taxon>Tracheophyta</taxon>
        <taxon>Spermatophyta</taxon>
        <taxon>Magnoliopsida</taxon>
        <taxon>eudicotyledons</taxon>
        <taxon>Gunneridae</taxon>
        <taxon>Pentapetalae</taxon>
        <taxon>Saxifragales</taxon>
        <taxon>Crassulaceae</taxon>
        <taxon>Kalanchoe</taxon>
    </lineage>
</organism>
<feature type="compositionally biased region" description="Basic and acidic residues" evidence="1">
    <location>
        <begin position="330"/>
        <end position="348"/>
    </location>
</feature>